<sequence length="112" mass="11768">MSDLWIPITGMICIAAVVLTNLVLSARHKGQVHQTLQQHLSNGGQLSVELLQQMGATPSGWKTDLRKGLILIALGLACLAAGAVVNNASLGMVFGVFPLFTGLAFCIAARIN</sequence>
<name>A0A918DHQ4_9ALTE</name>
<reference evidence="3" key="2">
    <citation type="submission" date="2020-09" db="EMBL/GenBank/DDBJ databases">
        <authorList>
            <person name="Sun Q."/>
            <person name="Zhou Y."/>
        </authorList>
    </citation>
    <scope>NUCLEOTIDE SEQUENCE</scope>
    <source>
        <strain evidence="3">CGMCC 1.7086</strain>
    </source>
</reference>
<organism evidence="3 4">
    <name type="scientific">Bowmanella pacifica</name>
    <dbReference type="NCBI Taxonomy" id="502051"/>
    <lineage>
        <taxon>Bacteria</taxon>
        <taxon>Pseudomonadati</taxon>
        <taxon>Pseudomonadota</taxon>
        <taxon>Gammaproteobacteria</taxon>
        <taxon>Alteromonadales</taxon>
        <taxon>Alteromonadaceae</taxon>
        <taxon>Bowmanella</taxon>
    </lineage>
</organism>
<evidence type="ECO:0000259" key="2">
    <source>
        <dbReference type="Pfam" id="PF19762"/>
    </source>
</evidence>
<dbReference type="AlphaFoldDB" id="A0A918DHQ4"/>
<keyword evidence="1" id="KW-0472">Membrane</keyword>
<protein>
    <recommendedName>
        <fullName evidence="2">DUF6249 domain-containing protein</fullName>
    </recommendedName>
</protein>
<keyword evidence="4" id="KW-1185">Reference proteome</keyword>
<dbReference type="EMBL" id="BMLS01000001">
    <property type="protein sequence ID" value="GGO65832.1"/>
    <property type="molecule type" value="Genomic_DNA"/>
</dbReference>
<feature type="transmembrane region" description="Helical" evidence="1">
    <location>
        <begin position="6"/>
        <end position="24"/>
    </location>
</feature>
<keyword evidence="1" id="KW-0812">Transmembrane</keyword>
<reference evidence="3" key="1">
    <citation type="journal article" date="2014" name="Int. J. Syst. Evol. Microbiol.">
        <title>Complete genome sequence of Corynebacterium casei LMG S-19264T (=DSM 44701T), isolated from a smear-ripened cheese.</title>
        <authorList>
            <consortium name="US DOE Joint Genome Institute (JGI-PGF)"/>
            <person name="Walter F."/>
            <person name="Albersmeier A."/>
            <person name="Kalinowski J."/>
            <person name="Ruckert C."/>
        </authorList>
    </citation>
    <scope>NUCLEOTIDE SEQUENCE</scope>
    <source>
        <strain evidence="3">CGMCC 1.7086</strain>
    </source>
</reference>
<feature type="transmembrane region" description="Helical" evidence="1">
    <location>
        <begin position="68"/>
        <end position="85"/>
    </location>
</feature>
<keyword evidence="1" id="KW-1133">Transmembrane helix</keyword>
<dbReference type="Proteomes" id="UP000606935">
    <property type="component" value="Unassembled WGS sequence"/>
</dbReference>
<accession>A0A918DHQ4</accession>
<dbReference type="InterPro" id="IPR046216">
    <property type="entry name" value="DUF6249"/>
</dbReference>
<evidence type="ECO:0000313" key="4">
    <source>
        <dbReference type="Proteomes" id="UP000606935"/>
    </source>
</evidence>
<proteinExistence type="predicted"/>
<evidence type="ECO:0000313" key="3">
    <source>
        <dbReference type="EMBL" id="GGO65832.1"/>
    </source>
</evidence>
<gene>
    <name evidence="3" type="ORF">GCM10010982_08580</name>
</gene>
<dbReference type="RefSeq" id="WP_188690765.1">
    <property type="nucleotide sequence ID" value="NZ_BMLS01000001.1"/>
</dbReference>
<evidence type="ECO:0000256" key="1">
    <source>
        <dbReference type="SAM" id="Phobius"/>
    </source>
</evidence>
<feature type="transmembrane region" description="Helical" evidence="1">
    <location>
        <begin position="91"/>
        <end position="111"/>
    </location>
</feature>
<comment type="caution">
    <text evidence="3">The sequence shown here is derived from an EMBL/GenBank/DDBJ whole genome shotgun (WGS) entry which is preliminary data.</text>
</comment>
<feature type="domain" description="DUF6249" evidence="2">
    <location>
        <begin position="10"/>
        <end position="112"/>
    </location>
</feature>
<dbReference type="Pfam" id="PF19762">
    <property type="entry name" value="DUF6249"/>
    <property type="match status" value="1"/>
</dbReference>